<sequence length="158" mass="18269">MNQNYSTSFTVDQSPKEVFAAITNVRGWWSEEIEGKTDELGEFKYHHQDIHRCTIQITQLVPDKKVVWHITDNYFNFVEDKREWTDTDIVFDIDKKDGQTEVRFTHVGLVPAYECYAVCTDSWGIYINGSLRDLITKGKGQPNQSEQIANKHGIANHS</sequence>
<gene>
    <name evidence="4" type="ORF">D7M11_06475</name>
</gene>
<proteinExistence type="inferred from homology"/>
<comment type="caution">
    <text evidence="4">The sequence shown here is derived from an EMBL/GenBank/DDBJ whole genome shotgun (WGS) entry which is preliminary data.</text>
</comment>
<comment type="similarity">
    <text evidence="1">Belongs to the AHA1 family.</text>
</comment>
<feature type="region of interest" description="Disordered" evidence="2">
    <location>
        <begin position="138"/>
        <end position="158"/>
    </location>
</feature>
<dbReference type="OrthoDB" id="287565at2"/>
<feature type="domain" description="Activator of Hsp90 ATPase homologue 1/2-like C-terminal" evidence="3">
    <location>
        <begin position="14"/>
        <end position="131"/>
    </location>
</feature>
<dbReference type="Gene3D" id="3.30.530.20">
    <property type="match status" value="1"/>
</dbReference>
<dbReference type="InterPro" id="IPR023393">
    <property type="entry name" value="START-like_dom_sf"/>
</dbReference>
<accession>A0A3B0CMI5</accession>
<protein>
    <submittedName>
        <fullName evidence="4">SRPBCC domain-containing protein</fullName>
    </submittedName>
</protein>
<organism evidence="4 5">
    <name type="scientific">Paenibacillus ginsengarvi</name>
    <dbReference type="NCBI Taxonomy" id="400777"/>
    <lineage>
        <taxon>Bacteria</taxon>
        <taxon>Bacillati</taxon>
        <taxon>Bacillota</taxon>
        <taxon>Bacilli</taxon>
        <taxon>Bacillales</taxon>
        <taxon>Paenibacillaceae</taxon>
        <taxon>Paenibacillus</taxon>
    </lineage>
</organism>
<evidence type="ECO:0000313" key="4">
    <source>
        <dbReference type="EMBL" id="RKN85968.1"/>
    </source>
</evidence>
<dbReference type="SUPFAM" id="SSF55961">
    <property type="entry name" value="Bet v1-like"/>
    <property type="match status" value="1"/>
</dbReference>
<dbReference type="EMBL" id="RBAH01000003">
    <property type="protein sequence ID" value="RKN85968.1"/>
    <property type="molecule type" value="Genomic_DNA"/>
</dbReference>
<dbReference type="CDD" id="cd07814">
    <property type="entry name" value="SRPBCC_CalC_Aha1-like"/>
    <property type="match status" value="1"/>
</dbReference>
<name>A0A3B0CMI5_9BACL</name>
<evidence type="ECO:0000256" key="1">
    <source>
        <dbReference type="ARBA" id="ARBA00006817"/>
    </source>
</evidence>
<evidence type="ECO:0000259" key="3">
    <source>
        <dbReference type="Pfam" id="PF08327"/>
    </source>
</evidence>
<dbReference type="Pfam" id="PF08327">
    <property type="entry name" value="AHSA1"/>
    <property type="match status" value="1"/>
</dbReference>
<evidence type="ECO:0000313" key="5">
    <source>
        <dbReference type="Proteomes" id="UP000282311"/>
    </source>
</evidence>
<dbReference type="Proteomes" id="UP000282311">
    <property type="component" value="Unassembled WGS sequence"/>
</dbReference>
<reference evidence="4 5" key="1">
    <citation type="journal article" date="2007" name="Int. J. Syst. Evol. Microbiol.">
        <title>Paenibacillus ginsengarvi sp. nov., isolated from soil from ginseng cultivation.</title>
        <authorList>
            <person name="Yoon M.H."/>
            <person name="Ten L.N."/>
            <person name="Im W.T."/>
        </authorList>
    </citation>
    <scope>NUCLEOTIDE SEQUENCE [LARGE SCALE GENOMIC DNA]</scope>
    <source>
        <strain evidence="4 5">KCTC 13059</strain>
    </source>
</reference>
<dbReference type="RefSeq" id="WP_120746336.1">
    <property type="nucleotide sequence ID" value="NZ_RBAH01000003.1"/>
</dbReference>
<dbReference type="AlphaFoldDB" id="A0A3B0CMI5"/>
<evidence type="ECO:0000256" key="2">
    <source>
        <dbReference type="SAM" id="MobiDB-lite"/>
    </source>
</evidence>
<dbReference type="InterPro" id="IPR013538">
    <property type="entry name" value="ASHA1/2-like_C"/>
</dbReference>
<keyword evidence="5" id="KW-1185">Reference proteome</keyword>